<evidence type="ECO:0008006" key="3">
    <source>
        <dbReference type="Google" id="ProtNLM"/>
    </source>
</evidence>
<organism evidence="1 2">
    <name type="scientific">Dyadobacter arcticus</name>
    <dbReference type="NCBI Taxonomy" id="1078754"/>
    <lineage>
        <taxon>Bacteria</taxon>
        <taxon>Pseudomonadati</taxon>
        <taxon>Bacteroidota</taxon>
        <taxon>Cytophagia</taxon>
        <taxon>Cytophagales</taxon>
        <taxon>Spirosomataceae</taxon>
        <taxon>Dyadobacter</taxon>
    </lineage>
</organism>
<keyword evidence="2" id="KW-1185">Reference proteome</keyword>
<dbReference type="RefSeq" id="WP_167269579.1">
    <property type="nucleotide sequence ID" value="NZ_JAASQJ010000002.1"/>
</dbReference>
<proteinExistence type="predicted"/>
<reference evidence="1 2" key="1">
    <citation type="submission" date="2020-03" db="EMBL/GenBank/DDBJ databases">
        <title>Genomic Encyclopedia of Type Strains, Phase IV (KMG-IV): sequencing the most valuable type-strain genomes for metagenomic binning, comparative biology and taxonomic classification.</title>
        <authorList>
            <person name="Goeker M."/>
        </authorList>
    </citation>
    <scope>NUCLEOTIDE SEQUENCE [LARGE SCALE GENOMIC DNA]</scope>
    <source>
        <strain evidence="1 2">DSM 102865</strain>
    </source>
</reference>
<gene>
    <name evidence="1" type="ORF">FHS68_002026</name>
</gene>
<comment type="caution">
    <text evidence="1">The sequence shown here is derived from an EMBL/GenBank/DDBJ whole genome shotgun (WGS) entry which is preliminary data.</text>
</comment>
<sequence>MNNNYLKRHEESLKSSEVLISNHAHYSNSIHCSYYSVFQYMMHFHKVRGTRVFRDRDKLAGTGSHVLIINATFEILLTINRKKADFFYSEIGRLKAERVIADYKEHHIDQTRSSISYEIAKKLILVLSDTINTK</sequence>
<evidence type="ECO:0000313" key="2">
    <source>
        <dbReference type="Proteomes" id="UP001179181"/>
    </source>
</evidence>
<dbReference type="Gene3D" id="1.20.120.330">
    <property type="entry name" value="Nucleotidyltransferases domain 2"/>
    <property type="match status" value="1"/>
</dbReference>
<protein>
    <recommendedName>
        <fullName evidence="3">HEPN domain-containing protein</fullName>
    </recommendedName>
</protein>
<evidence type="ECO:0000313" key="1">
    <source>
        <dbReference type="EMBL" id="NIJ52856.1"/>
    </source>
</evidence>
<name>A0ABX0UIV6_9BACT</name>
<dbReference type="EMBL" id="JAASQJ010000002">
    <property type="protein sequence ID" value="NIJ52856.1"/>
    <property type="molecule type" value="Genomic_DNA"/>
</dbReference>
<accession>A0ABX0UIV6</accession>
<dbReference type="Proteomes" id="UP001179181">
    <property type="component" value="Unassembled WGS sequence"/>
</dbReference>